<name>A0A2W5S202_CERSP</name>
<sequence>MAKVFSTHHLHPDVTTRLKAAGDYLVASSPTGAAFLAEGTDADVIIVRAPVPPVYFARTKNLRAAVRHGAGLDMIPMEAATAAGVVVANVPAVNAVTVAEHAIFAALALARRFRSVDATLRSQGWAAARLLADDAHDLSGRTLGILGFGNIGRWLHRMGSAFGMKVIATTRRPDSLPADVTPVTLDDLAARSDVLVIACPLTEETRGAINTARLALMRPHTLLINVARGPIIDTPALVQALREKRIGGAALDVFDTQPLPADSPLFGFPNVILTPHVAGITEDSMLRMGEGTADEVLRILANDLPVNFCNPEVEAHYRKRFPA</sequence>
<protein>
    <submittedName>
        <fullName evidence="7">Dehydrogenase</fullName>
    </submittedName>
</protein>
<dbReference type="GO" id="GO:0005829">
    <property type="term" value="C:cytosol"/>
    <property type="evidence" value="ECO:0007669"/>
    <property type="project" value="TreeGrafter"/>
</dbReference>
<keyword evidence="2 4" id="KW-0560">Oxidoreductase</keyword>
<comment type="caution">
    <text evidence="7">The sequence shown here is derived from an EMBL/GenBank/DDBJ whole genome shotgun (WGS) entry which is preliminary data.</text>
</comment>
<gene>
    <name evidence="7" type="ORF">DI533_18525</name>
</gene>
<dbReference type="SUPFAM" id="SSF52283">
    <property type="entry name" value="Formate/glycerate dehydrogenase catalytic domain-like"/>
    <property type="match status" value="1"/>
</dbReference>
<proteinExistence type="inferred from homology"/>
<dbReference type="InterPro" id="IPR050223">
    <property type="entry name" value="D-isomer_2-hydroxyacid_DH"/>
</dbReference>
<evidence type="ECO:0000259" key="5">
    <source>
        <dbReference type="Pfam" id="PF00389"/>
    </source>
</evidence>
<dbReference type="InterPro" id="IPR029752">
    <property type="entry name" value="D-isomer_DH_CS1"/>
</dbReference>
<keyword evidence="3" id="KW-0520">NAD</keyword>
<evidence type="ECO:0000259" key="6">
    <source>
        <dbReference type="Pfam" id="PF02826"/>
    </source>
</evidence>
<dbReference type="PANTHER" id="PTHR10996:SF178">
    <property type="entry name" value="2-HYDROXYACID DEHYDROGENASE YGL185C-RELATED"/>
    <property type="match status" value="1"/>
</dbReference>
<dbReference type="InterPro" id="IPR036291">
    <property type="entry name" value="NAD(P)-bd_dom_sf"/>
</dbReference>
<evidence type="ECO:0000313" key="7">
    <source>
        <dbReference type="EMBL" id="PZQ95639.1"/>
    </source>
</evidence>
<dbReference type="PROSITE" id="PS00065">
    <property type="entry name" value="D_2_HYDROXYACID_DH_1"/>
    <property type="match status" value="1"/>
</dbReference>
<dbReference type="InterPro" id="IPR006139">
    <property type="entry name" value="D-isomer_2_OHA_DH_cat_dom"/>
</dbReference>
<dbReference type="Pfam" id="PF00389">
    <property type="entry name" value="2-Hacid_dh"/>
    <property type="match status" value="1"/>
</dbReference>
<dbReference type="EMBL" id="QFQS01000006">
    <property type="protein sequence ID" value="PZQ95639.1"/>
    <property type="molecule type" value="Genomic_DNA"/>
</dbReference>
<dbReference type="SUPFAM" id="SSF51735">
    <property type="entry name" value="NAD(P)-binding Rossmann-fold domains"/>
    <property type="match status" value="1"/>
</dbReference>
<dbReference type="GO" id="GO:0051287">
    <property type="term" value="F:NAD binding"/>
    <property type="evidence" value="ECO:0007669"/>
    <property type="project" value="InterPro"/>
</dbReference>
<dbReference type="Proteomes" id="UP000248975">
    <property type="component" value="Unassembled WGS sequence"/>
</dbReference>
<organism evidence="7 8">
    <name type="scientific">Cereibacter sphaeroides</name>
    <name type="common">Rhodobacter sphaeroides</name>
    <dbReference type="NCBI Taxonomy" id="1063"/>
    <lineage>
        <taxon>Bacteria</taxon>
        <taxon>Pseudomonadati</taxon>
        <taxon>Pseudomonadota</taxon>
        <taxon>Alphaproteobacteria</taxon>
        <taxon>Rhodobacterales</taxon>
        <taxon>Paracoccaceae</taxon>
        <taxon>Cereibacter</taxon>
    </lineage>
</organism>
<dbReference type="Pfam" id="PF02826">
    <property type="entry name" value="2-Hacid_dh_C"/>
    <property type="match status" value="1"/>
</dbReference>
<evidence type="ECO:0000256" key="2">
    <source>
        <dbReference type="ARBA" id="ARBA00023002"/>
    </source>
</evidence>
<accession>A0A2W5S202</accession>
<feature type="domain" description="D-isomer specific 2-hydroxyacid dehydrogenase NAD-binding" evidence="6">
    <location>
        <begin position="105"/>
        <end position="278"/>
    </location>
</feature>
<feature type="domain" description="D-isomer specific 2-hydroxyacid dehydrogenase catalytic" evidence="5">
    <location>
        <begin position="6"/>
        <end position="307"/>
    </location>
</feature>
<comment type="similarity">
    <text evidence="1 4">Belongs to the D-isomer specific 2-hydroxyacid dehydrogenase family.</text>
</comment>
<dbReference type="InterPro" id="IPR006140">
    <property type="entry name" value="D-isomer_DH_NAD-bd"/>
</dbReference>
<evidence type="ECO:0000313" key="8">
    <source>
        <dbReference type="Proteomes" id="UP000248975"/>
    </source>
</evidence>
<dbReference type="PANTHER" id="PTHR10996">
    <property type="entry name" value="2-HYDROXYACID DEHYDROGENASE-RELATED"/>
    <property type="match status" value="1"/>
</dbReference>
<evidence type="ECO:0000256" key="3">
    <source>
        <dbReference type="ARBA" id="ARBA00023027"/>
    </source>
</evidence>
<reference evidence="7 8" key="1">
    <citation type="submission" date="2017-08" db="EMBL/GenBank/DDBJ databases">
        <title>Infants hospitalized years apart are colonized by the same room-sourced microbial strains.</title>
        <authorList>
            <person name="Brooks B."/>
            <person name="Olm M.R."/>
            <person name="Firek B.A."/>
            <person name="Baker R."/>
            <person name="Thomas B.C."/>
            <person name="Morowitz M.J."/>
            <person name="Banfield J.F."/>
        </authorList>
    </citation>
    <scope>NUCLEOTIDE SEQUENCE [LARGE SCALE GENOMIC DNA]</scope>
    <source>
        <strain evidence="7">S2_003_000_R2_11</strain>
    </source>
</reference>
<dbReference type="Gene3D" id="3.40.50.720">
    <property type="entry name" value="NAD(P)-binding Rossmann-like Domain"/>
    <property type="match status" value="2"/>
</dbReference>
<dbReference type="AlphaFoldDB" id="A0A2W5S202"/>
<dbReference type="GO" id="GO:0030267">
    <property type="term" value="F:glyoxylate reductase (NADPH) activity"/>
    <property type="evidence" value="ECO:0007669"/>
    <property type="project" value="TreeGrafter"/>
</dbReference>
<dbReference type="FunFam" id="3.40.50.720:FF:000203">
    <property type="entry name" value="D-3-phosphoglycerate dehydrogenase (SerA)"/>
    <property type="match status" value="1"/>
</dbReference>
<dbReference type="GO" id="GO:0016618">
    <property type="term" value="F:hydroxypyruvate reductase [NAD(P)H] activity"/>
    <property type="evidence" value="ECO:0007669"/>
    <property type="project" value="TreeGrafter"/>
</dbReference>
<evidence type="ECO:0000256" key="1">
    <source>
        <dbReference type="ARBA" id="ARBA00005854"/>
    </source>
</evidence>
<evidence type="ECO:0000256" key="4">
    <source>
        <dbReference type="RuleBase" id="RU003719"/>
    </source>
</evidence>